<dbReference type="AlphaFoldDB" id="A0A024H4I0"/>
<gene>
    <name evidence="3" type="ORF">ARTSIC4J27_3038</name>
</gene>
<organism evidence="3 4">
    <name type="scientific">Pseudarthrobacter siccitolerans</name>
    <dbReference type="NCBI Taxonomy" id="861266"/>
    <lineage>
        <taxon>Bacteria</taxon>
        <taxon>Bacillati</taxon>
        <taxon>Actinomycetota</taxon>
        <taxon>Actinomycetes</taxon>
        <taxon>Micrococcales</taxon>
        <taxon>Micrococcaceae</taxon>
        <taxon>Pseudarthrobacter</taxon>
    </lineage>
</organism>
<protein>
    <submittedName>
        <fullName evidence="3">Uncharacterized protein</fullName>
    </submittedName>
</protein>
<keyword evidence="4" id="KW-1185">Reference proteome</keyword>
<evidence type="ECO:0000256" key="1">
    <source>
        <dbReference type="SAM" id="MobiDB-lite"/>
    </source>
</evidence>
<reference evidence="4" key="1">
    <citation type="journal article" date="2014" name="Genome Announc.">
        <title>Genome Sequence of Arthrobacter siccitolerans 4J27, a Xeroprotectant-Producing Desiccation-Tolerant Microorganism.</title>
        <authorList>
            <person name="Manzanera M."/>
            <person name="Santa-Cruz-Calvo L."/>
            <person name="Vilchez J.I."/>
            <person name="Garcia-Fontana C."/>
            <person name="Silva-Castro G.A."/>
            <person name="Calvo C."/>
            <person name="Gonzalez-Lopez J."/>
        </authorList>
    </citation>
    <scope>NUCLEOTIDE SEQUENCE [LARGE SCALE GENOMIC DNA]</scope>
    <source>
        <strain evidence="4">4J27</strain>
    </source>
</reference>
<name>A0A024H4I0_9MICC</name>
<accession>A0A024H4I0</accession>
<dbReference type="STRING" id="861266.ARTSIC4J27_3038"/>
<keyword evidence="2" id="KW-1133">Transmembrane helix</keyword>
<feature type="region of interest" description="Disordered" evidence="1">
    <location>
        <begin position="53"/>
        <end position="73"/>
    </location>
</feature>
<keyword evidence="2" id="KW-0812">Transmembrane</keyword>
<evidence type="ECO:0000256" key="2">
    <source>
        <dbReference type="SAM" id="Phobius"/>
    </source>
</evidence>
<dbReference type="Proteomes" id="UP000035722">
    <property type="component" value="Unassembled WGS sequence"/>
</dbReference>
<proteinExistence type="predicted"/>
<evidence type="ECO:0000313" key="4">
    <source>
        <dbReference type="Proteomes" id="UP000035722"/>
    </source>
</evidence>
<comment type="caution">
    <text evidence="3">The sequence shown here is derived from an EMBL/GenBank/DDBJ whole genome shotgun (WGS) entry which is preliminary data.</text>
</comment>
<evidence type="ECO:0000313" key="3">
    <source>
        <dbReference type="EMBL" id="CCQ47060.1"/>
    </source>
</evidence>
<feature type="transmembrane region" description="Helical" evidence="2">
    <location>
        <begin position="12"/>
        <end position="32"/>
    </location>
</feature>
<keyword evidence="2" id="KW-0472">Membrane</keyword>
<dbReference type="EMBL" id="CAQI01000046">
    <property type="protein sequence ID" value="CCQ47060.1"/>
    <property type="molecule type" value="Genomic_DNA"/>
</dbReference>
<sequence length="73" mass="7845">MAVPADPAEGTPGLVMLWLCTLHALPVLVLGCKRKQARKRFLDAFHPYGLPRTLSTPAAESLPANPLTLRSAP</sequence>